<dbReference type="Proteomes" id="UP000002198">
    <property type="component" value="Chromosome"/>
</dbReference>
<accession>Q6NIG7</accession>
<gene>
    <name evidence="1" type="ordered locus">DIP0808</name>
</gene>
<reference evidence="1 2" key="1">
    <citation type="journal article" date="2003" name="Nucleic Acids Res.">
        <title>The complete genome sequence and analysis of Corynebacterium diphtheriae NCTC13129.</title>
        <authorList>
            <person name="Cerdeno-Tarraga A.M."/>
            <person name="Efstratiou A."/>
            <person name="Dover L.G."/>
            <person name="Holden M.T.G."/>
            <person name="Pallen M."/>
            <person name="Bentley S.D."/>
            <person name="Besra G.S."/>
            <person name="Churcher C."/>
            <person name="James K.D."/>
            <person name="De Zoysa A."/>
            <person name="Chillingworth T."/>
            <person name="Cronin A."/>
            <person name="Dowd L."/>
            <person name="Feltwell T."/>
            <person name="Hamlin N."/>
            <person name="Holroyd S."/>
            <person name="Jagels K."/>
            <person name="Moule S."/>
            <person name="Quail M.A."/>
            <person name="Rabbinowitsch E."/>
            <person name="Rutherford K."/>
            <person name="Thomson N.R."/>
            <person name="Unwin L."/>
            <person name="Whitehead S."/>
            <person name="Barrell B.G.Parkhill.J."/>
        </authorList>
    </citation>
    <scope>NUCLEOTIDE SEQUENCE [LARGE SCALE GENOMIC DNA]</scope>
    <source>
        <strain evidence="2">ATCC 700971 / NCTC 13129 / Biotype gravis</strain>
    </source>
</reference>
<evidence type="ECO:0000313" key="1">
    <source>
        <dbReference type="EMBL" id="CAE49326.1"/>
    </source>
</evidence>
<dbReference type="HOGENOM" id="CLU_2011395_0_0_11"/>
<organism evidence="1 2">
    <name type="scientific">Corynebacterium diphtheriae (strain ATCC 700971 / NCTC 13129 / Biotype gravis)</name>
    <dbReference type="NCBI Taxonomy" id="257309"/>
    <lineage>
        <taxon>Bacteria</taxon>
        <taxon>Bacillati</taxon>
        <taxon>Actinomycetota</taxon>
        <taxon>Actinomycetes</taxon>
        <taxon>Mycobacteriales</taxon>
        <taxon>Corynebacteriaceae</taxon>
        <taxon>Corynebacterium</taxon>
    </lineage>
</organism>
<protein>
    <submittedName>
        <fullName evidence="1">Uncharacterized protein</fullName>
    </submittedName>
</protein>
<dbReference type="KEGG" id="cdi:DIP0808"/>
<dbReference type="STRING" id="257309.DIP0808"/>
<dbReference type="AlphaFoldDB" id="Q6NIG7"/>
<dbReference type="EMBL" id="BX248356">
    <property type="protein sequence ID" value="CAE49326.1"/>
    <property type="molecule type" value="Genomic_DNA"/>
</dbReference>
<proteinExistence type="predicted"/>
<keyword evidence="2" id="KW-1185">Reference proteome</keyword>
<name>Q6NIG7_CORDI</name>
<evidence type="ECO:0000313" key="2">
    <source>
        <dbReference type="Proteomes" id="UP000002198"/>
    </source>
</evidence>
<sequence>MTMTRHPYLMEVSATATLRGVRVRWVSSGRVSRRSRAVYRLRTHVYQIVVGMRGGHLASVELVDDRSGFRRELEWPVSWYAGVLTLLMPPSWQGVLQTCGYLAEMEIDGVNMGRLTGPEVIVG</sequence>